<protein>
    <submittedName>
        <fullName evidence="1">Uncharacterized protein</fullName>
    </submittedName>
</protein>
<name>A0A3P7J9S2_STRVU</name>
<dbReference type="Proteomes" id="UP000270094">
    <property type="component" value="Unassembled WGS sequence"/>
</dbReference>
<feature type="non-terminal residue" evidence="1">
    <location>
        <position position="1"/>
    </location>
</feature>
<gene>
    <name evidence="1" type="ORF">SVUK_LOCUS12411</name>
</gene>
<evidence type="ECO:0000313" key="2">
    <source>
        <dbReference type="Proteomes" id="UP000270094"/>
    </source>
</evidence>
<keyword evidence="2" id="KW-1185">Reference proteome</keyword>
<accession>A0A3P7J9S2</accession>
<organism evidence="1 2">
    <name type="scientific">Strongylus vulgaris</name>
    <name type="common">Blood worm</name>
    <dbReference type="NCBI Taxonomy" id="40348"/>
    <lineage>
        <taxon>Eukaryota</taxon>
        <taxon>Metazoa</taxon>
        <taxon>Ecdysozoa</taxon>
        <taxon>Nematoda</taxon>
        <taxon>Chromadorea</taxon>
        <taxon>Rhabditida</taxon>
        <taxon>Rhabditina</taxon>
        <taxon>Rhabditomorpha</taxon>
        <taxon>Strongyloidea</taxon>
        <taxon>Strongylidae</taxon>
        <taxon>Strongylus</taxon>
    </lineage>
</organism>
<reference evidence="1 2" key="1">
    <citation type="submission" date="2018-11" db="EMBL/GenBank/DDBJ databases">
        <authorList>
            <consortium name="Pathogen Informatics"/>
        </authorList>
    </citation>
    <scope>NUCLEOTIDE SEQUENCE [LARGE SCALE GENOMIC DNA]</scope>
</reference>
<evidence type="ECO:0000313" key="1">
    <source>
        <dbReference type="EMBL" id="VDM77413.1"/>
    </source>
</evidence>
<proteinExistence type="predicted"/>
<dbReference type="OrthoDB" id="5829556at2759"/>
<sequence>TPVGEPGTIVPVEITYDGKQIPFSTNINQLLYILITAHDFSFFGIDLLLGEMFFNQARPLDMQLLRPSRLNFFSLRTLRSPTLKSMSCGHEGPDSRPRDCVVREATIPQHYEVRWPTDMAGSYKADFYINGQKAGEGVSVYARKSGHKDDVKLMGEF</sequence>
<dbReference type="EMBL" id="UYYB01099176">
    <property type="protein sequence ID" value="VDM77413.1"/>
    <property type="molecule type" value="Genomic_DNA"/>
</dbReference>
<dbReference type="AlphaFoldDB" id="A0A3P7J9S2"/>